<dbReference type="GO" id="GO:0004519">
    <property type="term" value="F:endonuclease activity"/>
    <property type="evidence" value="ECO:0007669"/>
    <property type="project" value="TreeGrafter"/>
</dbReference>
<name>A0A9W3B726_BIOGL</name>
<dbReference type="InterPro" id="IPR002625">
    <property type="entry name" value="Smr_dom"/>
</dbReference>
<dbReference type="OrthoDB" id="3231855at2759"/>
<dbReference type="InterPro" id="IPR036063">
    <property type="entry name" value="Smr_dom_sf"/>
</dbReference>
<evidence type="ECO:0000256" key="1">
    <source>
        <dbReference type="SAM" id="Coils"/>
    </source>
</evidence>
<dbReference type="GO" id="GO:0005634">
    <property type="term" value="C:nucleus"/>
    <property type="evidence" value="ECO:0007669"/>
    <property type="project" value="TreeGrafter"/>
</dbReference>
<feature type="coiled-coil region" evidence="1">
    <location>
        <begin position="130"/>
        <end position="193"/>
    </location>
</feature>
<feature type="domain" description="Smr" evidence="4">
    <location>
        <begin position="399"/>
        <end position="481"/>
    </location>
</feature>
<organism evidence="5 6">
    <name type="scientific">Biomphalaria glabrata</name>
    <name type="common">Bloodfluke planorb</name>
    <name type="synonym">Freshwater snail</name>
    <dbReference type="NCBI Taxonomy" id="6526"/>
    <lineage>
        <taxon>Eukaryota</taxon>
        <taxon>Metazoa</taxon>
        <taxon>Spiralia</taxon>
        <taxon>Lophotrochozoa</taxon>
        <taxon>Mollusca</taxon>
        <taxon>Gastropoda</taxon>
        <taxon>Heterobranchia</taxon>
        <taxon>Euthyneura</taxon>
        <taxon>Panpulmonata</taxon>
        <taxon>Hygrophila</taxon>
        <taxon>Lymnaeoidea</taxon>
        <taxon>Planorbidae</taxon>
        <taxon>Biomphalaria</taxon>
    </lineage>
</organism>
<evidence type="ECO:0000256" key="3">
    <source>
        <dbReference type="SAM" id="SignalP"/>
    </source>
</evidence>
<keyword evidence="1" id="KW-0175">Coiled coil</keyword>
<accession>A0A9W3B726</accession>
<evidence type="ECO:0000259" key="4">
    <source>
        <dbReference type="PROSITE" id="PS50828"/>
    </source>
</evidence>
<dbReference type="AlphaFoldDB" id="A0A9W3B726"/>
<feature type="signal peptide" evidence="3">
    <location>
        <begin position="1"/>
        <end position="21"/>
    </location>
</feature>
<dbReference type="PROSITE" id="PS50828">
    <property type="entry name" value="SMR"/>
    <property type="match status" value="1"/>
</dbReference>
<dbReference type="Gene3D" id="3.30.1370.110">
    <property type="match status" value="1"/>
</dbReference>
<sequence>MEMWMFDLLFVFSFLCCVVLCDIQSRIHNWKVKELQASRWRRETNQKLCQFRRSLSEQNLRLQQVARQQQKLRMTRHNDRAQVLAEITSLKASTQAQIKVTEEQWSRQRSHQERLHNELSDQMSLNQQSFQQLQQENHKLKKRIKEQGNLLREISRAQICQQETFQKQILEQKESEEQRLDLQQRENEKIEKQMEVQYMVFQKNLDEHKLDHENTKQEQNLVIKHTHSELKKIKSQLADQLSQNISLRQKVMIEKSEQDQRNKSLLEQHKLDLHTLEQKLLDQQELNMNMLKQQLLEQKSLQKTQFDQQKLDKQRLEQHILDVQTSIEQKLALKRLNQLKYFLIEHIKDDDDSLGNDDKVQISVSESLCRCHSMNSCSDSSSEKDRDTKNTPFGPKFKDLHGLSVNEAIFQCDRFLYKKIEEYHDSNFRKEDRFAKIITGRGNHSENSVPKIKPSVEKYLEKNNYNYKWKSNGGMVEVDLLSKRRFGTEV</sequence>
<proteinExistence type="predicted"/>
<keyword evidence="5" id="KW-1185">Reference proteome</keyword>
<dbReference type="Proteomes" id="UP001165740">
    <property type="component" value="Chromosome 8"/>
</dbReference>
<evidence type="ECO:0000313" key="5">
    <source>
        <dbReference type="Proteomes" id="UP001165740"/>
    </source>
</evidence>
<keyword evidence="3" id="KW-0732">Signal</keyword>
<feature type="region of interest" description="Disordered" evidence="2">
    <location>
        <begin position="373"/>
        <end position="393"/>
    </location>
</feature>
<dbReference type="InterPro" id="IPR052772">
    <property type="entry name" value="Endo/PolyKinase_Domain-Protein"/>
</dbReference>
<gene>
    <name evidence="6" type="primary">LOC106080041</name>
</gene>
<dbReference type="SUPFAM" id="SSF160443">
    <property type="entry name" value="SMR domain-like"/>
    <property type="match status" value="1"/>
</dbReference>
<feature type="chain" id="PRO_5040852427" evidence="3">
    <location>
        <begin position="22"/>
        <end position="490"/>
    </location>
</feature>
<dbReference type="PANTHER" id="PTHR46535:SF1">
    <property type="entry name" value="NEDD4-BINDING PROTEIN 2"/>
    <property type="match status" value="1"/>
</dbReference>
<dbReference type="PANTHER" id="PTHR46535">
    <property type="entry name" value="NEDD4-BINDING PROTEIN 2"/>
    <property type="match status" value="1"/>
</dbReference>
<dbReference type="RefSeq" id="XP_055895236.1">
    <property type="nucleotide sequence ID" value="XM_056039261.1"/>
</dbReference>
<evidence type="ECO:0000313" key="6">
    <source>
        <dbReference type="RefSeq" id="XP_055895236.1"/>
    </source>
</evidence>
<feature type="coiled-coil region" evidence="1">
    <location>
        <begin position="266"/>
        <end position="301"/>
    </location>
</feature>
<protein>
    <submittedName>
        <fullName evidence="6">Interaptin-like isoform X1</fullName>
    </submittedName>
</protein>
<reference evidence="6" key="1">
    <citation type="submission" date="2025-08" db="UniProtKB">
        <authorList>
            <consortium name="RefSeq"/>
        </authorList>
    </citation>
    <scope>IDENTIFICATION</scope>
</reference>
<dbReference type="GeneID" id="106080041"/>
<evidence type="ECO:0000256" key="2">
    <source>
        <dbReference type="SAM" id="MobiDB-lite"/>
    </source>
</evidence>
<dbReference type="Pfam" id="PF01713">
    <property type="entry name" value="Smr"/>
    <property type="match status" value="1"/>
</dbReference>